<dbReference type="GO" id="GO:0031083">
    <property type="term" value="C:BLOC-1 complex"/>
    <property type="evidence" value="ECO:0007669"/>
    <property type="project" value="TreeGrafter"/>
</dbReference>
<dbReference type="PANTHER" id="PTHR16230">
    <property type="entry name" value="CAPPUCCINO"/>
    <property type="match status" value="1"/>
</dbReference>
<evidence type="ECO:0008006" key="2">
    <source>
        <dbReference type="Google" id="ProtNLM"/>
    </source>
</evidence>
<sequence length="344" mass="36447">MLLVDADRPEPVRGGARELAVFLTPEPGAEAKEVEETIEGLLLRLEEFCSLADMIRSDTSQILEENIPLLKAKVVEMRGIYAKVDQLDAFVKMVRRHVSFLEAHVLQAERDHGALSQALRKWLGSSGLPTLGNASLCGWHQCLPLVARLGGESQAAEASAGVGTQALGAVRWGPPPTSAAGSHWGVAGHAGTCTLSSLPDSGGPLALPVVTCSRKRVPARAEAMGTGGPDIRAARVVQNGGLFSRGRGGGDAPSPQLPKAFVSTSILPSGCREVKSVCRADVIFFFSFIVVGSFSEFFPLLHGGAWGLEKWTQGLGSASKMSWEGLLHQLCPAWWSGQGGHPWG</sequence>
<reference evidence="1" key="1">
    <citation type="submission" date="2019-03" db="EMBL/GenBank/DDBJ databases">
        <title>Genome sequencing and reference-guided assembly of Black Bengal Goat (Capra hircus).</title>
        <authorList>
            <person name="Siddiki A.Z."/>
            <person name="Baten A."/>
            <person name="Billah M."/>
            <person name="Alam M.A.U."/>
            <person name="Shawrob K.S.M."/>
            <person name="Saha S."/>
            <person name="Chowdhury M."/>
            <person name="Rahman A.H."/>
            <person name="Stear M."/>
            <person name="Miah G."/>
            <person name="Das G.B."/>
            <person name="Hossain M.M."/>
            <person name="Kumkum M."/>
            <person name="Islam M.S."/>
            <person name="Mollah A.M."/>
            <person name="Ahsan A."/>
            <person name="Tusar F."/>
            <person name="Khan M.K.I."/>
        </authorList>
    </citation>
    <scope>NUCLEOTIDE SEQUENCE [LARGE SCALE GENOMIC DNA]</scope>
</reference>
<proteinExistence type="predicted"/>
<dbReference type="InterPro" id="IPR024857">
    <property type="entry name" value="Cappuccino"/>
</dbReference>
<protein>
    <recommendedName>
        <fullName evidence="2">Breast carcinoma amplified sequence 4</fullName>
    </recommendedName>
</protein>
<organism evidence="1">
    <name type="scientific">Capra hircus</name>
    <name type="common">Goat</name>
    <dbReference type="NCBI Taxonomy" id="9925"/>
    <lineage>
        <taxon>Eukaryota</taxon>
        <taxon>Metazoa</taxon>
        <taxon>Chordata</taxon>
        <taxon>Craniata</taxon>
        <taxon>Vertebrata</taxon>
        <taxon>Euteleostomi</taxon>
        <taxon>Mammalia</taxon>
        <taxon>Eutheria</taxon>
        <taxon>Laurasiatheria</taxon>
        <taxon>Artiodactyla</taxon>
        <taxon>Ruminantia</taxon>
        <taxon>Pecora</taxon>
        <taxon>Bovidae</taxon>
        <taxon>Caprinae</taxon>
        <taxon>Capra</taxon>
    </lineage>
</organism>
<dbReference type="AlphaFoldDB" id="A0A8C2NQE9"/>
<evidence type="ECO:0000313" key="1">
    <source>
        <dbReference type="Ensembl" id="ENSCHIP00010008477.1"/>
    </source>
</evidence>
<dbReference type="Ensembl" id="ENSCHIT00010011950.1">
    <property type="protein sequence ID" value="ENSCHIP00010008477.1"/>
    <property type="gene ID" value="ENSCHIG00010006266.1"/>
</dbReference>
<dbReference type="PANTHER" id="PTHR16230:SF5">
    <property type="entry name" value="BREAST CARCINOMA-AMPLIFIED SEQUENCE 4"/>
    <property type="match status" value="1"/>
</dbReference>
<name>A0A8C2NQE9_CAPHI</name>
<reference evidence="1" key="2">
    <citation type="submission" date="2025-08" db="UniProtKB">
        <authorList>
            <consortium name="Ensembl"/>
        </authorList>
    </citation>
    <scope>IDENTIFICATION</scope>
</reference>
<accession>A0A8C2NQE9</accession>